<dbReference type="InterPro" id="IPR058240">
    <property type="entry name" value="rSAM_sf"/>
</dbReference>
<dbReference type="InterPro" id="IPR007197">
    <property type="entry name" value="rSAM"/>
</dbReference>
<dbReference type="GO" id="GO:0044272">
    <property type="term" value="P:sulfur compound biosynthetic process"/>
    <property type="evidence" value="ECO:0007669"/>
    <property type="project" value="UniProtKB-ARBA"/>
</dbReference>
<dbReference type="InterPro" id="IPR024021">
    <property type="entry name" value="FeFe-hyd_HydE_rSAM"/>
</dbReference>
<evidence type="ECO:0000256" key="6">
    <source>
        <dbReference type="ARBA" id="ARBA00034078"/>
    </source>
</evidence>
<dbReference type="SFLD" id="SFLDG01280">
    <property type="entry name" value="HydE/PylB-like"/>
    <property type="match status" value="1"/>
</dbReference>
<evidence type="ECO:0000259" key="9">
    <source>
        <dbReference type="PROSITE" id="PS51918"/>
    </source>
</evidence>
<keyword evidence="11" id="KW-1185">Reference proteome</keyword>
<name>A0A975AUS8_9THEO</name>
<proteinExistence type="predicted"/>
<reference evidence="10" key="1">
    <citation type="submission" date="2020-08" db="EMBL/GenBank/DDBJ databases">
        <title>Genomic insights into the carbon and energy metabolism of the first obligate autotrophic acetogenic bacterium Aceticella autotrophica gen. nov., sp. nov.</title>
        <authorList>
            <person name="Toshchakov S.V."/>
            <person name="Elcheninov A.G."/>
            <person name="Kublanov I.V."/>
            <person name="Frolov E.N."/>
            <person name="Lebedinsky A.V."/>
        </authorList>
    </citation>
    <scope>NUCLEOTIDE SEQUENCE</scope>
    <source>
        <strain evidence="10">3443-3Ac</strain>
    </source>
</reference>
<dbReference type="GO" id="GO:0051539">
    <property type="term" value="F:4 iron, 4 sulfur cluster binding"/>
    <property type="evidence" value="ECO:0007669"/>
    <property type="project" value="UniProtKB-KW"/>
</dbReference>
<comment type="cofactor">
    <cofactor evidence="7">
        <name>[4Fe-4S] cluster</name>
        <dbReference type="ChEBI" id="CHEBI:49883"/>
    </cofactor>
    <text evidence="7">Binds 1 [4Fe-4S] cluster. The cluster is coordinated with 3 cysteines and an exchangeable S-adenosyl-L-methionine.</text>
</comment>
<feature type="domain" description="Radical SAM core" evidence="9">
    <location>
        <begin position="51"/>
        <end position="271"/>
    </location>
</feature>
<dbReference type="InterPro" id="IPR006638">
    <property type="entry name" value="Elp3/MiaA/NifB-like_rSAM"/>
</dbReference>
<evidence type="ECO:0000256" key="4">
    <source>
        <dbReference type="ARBA" id="ARBA00023004"/>
    </source>
</evidence>
<dbReference type="Gene3D" id="3.20.20.70">
    <property type="entry name" value="Aldolase class I"/>
    <property type="match status" value="1"/>
</dbReference>
<feature type="binding site" evidence="8">
    <location>
        <position position="175"/>
    </location>
    <ligand>
        <name>S-adenosyl-L-methionine</name>
        <dbReference type="ChEBI" id="CHEBI:59789"/>
    </ligand>
</feature>
<sequence length="352" mass="39916">MTTKIEKVITKALITHELNKEEIIMLLEAEGKDKELLFQEADKLRKNNFGDEVHLRGIIEFSNYCSRECFYCGLRCQNHVVNRNRMTIDEIYEAAKEARNQGYMTIVLQSGEDSWYKVDILAELINKMKDNLDLAITMSVGEHSKNFYKILREAGADRYLLKHETSDKELFEKLRPGTTLQGRLNRLKDLRELGYQIGGGFMVGLPGQSIETLADDILLTKELDVEMAGIGPFIPHPETPLRGYPVGSVSMVLKVIAITRLLLPLTHLPATTALANLSPEGRFKALSCGANVIMPDLTPMIYKTNYEIYPKSSELLNFDNSFASWEKELLQHGRRVSKDYGHTPKPGFFAKL</sequence>
<dbReference type="GO" id="GO:0046872">
    <property type="term" value="F:metal ion binding"/>
    <property type="evidence" value="ECO:0007669"/>
    <property type="project" value="UniProtKB-KW"/>
</dbReference>
<protein>
    <submittedName>
        <fullName evidence="10">[FeFe] hydrogenase H-cluster radical SAM maturase HydE</fullName>
    </submittedName>
</protein>
<feature type="binding site" evidence="8">
    <location>
        <position position="139"/>
    </location>
    <ligand>
        <name>(3R)-3-methyl-D-ornithine</name>
        <dbReference type="ChEBI" id="CHEBI:64642"/>
    </ligand>
</feature>
<dbReference type="SMART" id="SM00876">
    <property type="entry name" value="BATS"/>
    <property type="match status" value="1"/>
</dbReference>
<evidence type="ECO:0000256" key="2">
    <source>
        <dbReference type="ARBA" id="ARBA00022691"/>
    </source>
</evidence>
<dbReference type="Pfam" id="PF04055">
    <property type="entry name" value="Radical_SAM"/>
    <property type="match status" value="1"/>
</dbReference>
<comment type="cofactor">
    <cofactor evidence="6">
        <name>[2Fe-2S] cluster</name>
        <dbReference type="ChEBI" id="CHEBI:190135"/>
    </cofactor>
</comment>
<dbReference type="GO" id="GO:0016740">
    <property type="term" value="F:transferase activity"/>
    <property type="evidence" value="ECO:0007669"/>
    <property type="project" value="TreeGrafter"/>
</dbReference>
<dbReference type="CDD" id="cd01335">
    <property type="entry name" value="Radical_SAM"/>
    <property type="match status" value="1"/>
</dbReference>
<dbReference type="RefSeq" id="WP_284679513.1">
    <property type="nucleotide sequence ID" value="NZ_CP060096.1"/>
</dbReference>
<gene>
    <name evidence="10" type="primary">hydE</name>
    <name evidence="10" type="ORF">ACETAC_08040</name>
</gene>
<evidence type="ECO:0000256" key="3">
    <source>
        <dbReference type="ARBA" id="ARBA00022723"/>
    </source>
</evidence>
<feature type="binding site" evidence="7">
    <location>
        <position position="65"/>
    </location>
    <ligand>
        <name>[4Fe-4S] cluster</name>
        <dbReference type="ChEBI" id="CHEBI:49883"/>
        <note>4Fe-4S-S-AdoMet</note>
    </ligand>
</feature>
<feature type="binding site" evidence="8">
    <location>
        <position position="183"/>
    </location>
    <ligand>
        <name>S-adenosyl-L-methionine</name>
        <dbReference type="ChEBI" id="CHEBI:59789"/>
    </ligand>
</feature>
<dbReference type="AlphaFoldDB" id="A0A975AUS8"/>
<dbReference type="InterPro" id="IPR010722">
    <property type="entry name" value="BATS_dom"/>
</dbReference>
<evidence type="ECO:0000313" key="10">
    <source>
        <dbReference type="EMBL" id="QSZ26826.1"/>
    </source>
</evidence>
<keyword evidence="5 7" id="KW-0411">Iron-sulfur</keyword>
<dbReference type="Proteomes" id="UP000671913">
    <property type="component" value="Chromosome"/>
</dbReference>
<dbReference type="EMBL" id="CP060096">
    <property type="protein sequence ID" value="QSZ26826.1"/>
    <property type="molecule type" value="Genomic_DNA"/>
</dbReference>
<evidence type="ECO:0000313" key="11">
    <source>
        <dbReference type="Proteomes" id="UP000671913"/>
    </source>
</evidence>
<evidence type="ECO:0000256" key="1">
    <source>
        <dbReference type="ARBA" id="ARBA00022485"/>
    </source>
</evidence>
<organism evidence="10 11">
    <name type="scientific">Aceticella autotrophica</name>
    <dbReference type="NCBI Taxonomy" id="2755338"/>
    <lineage>
        <taxon>Bacteria</taxon>
        <taxon>Bacillati</taxon>
        <taxon>Bacillota</taxon>
        <taxon>Clostridia</taxon>
        <taxon>Thermoanaerobacterales</taxon>
        <taxon>Thermoanaerobacteraceae</taxon>
        <taxon>Aceticella</taxon>
    </lineage>
</organism>
<keyword evidence="1 7" id="KW-0004">4Fe-4S</keyword>
<dbReference type="InterPro" id="IPR034422">
    <property type="entry name" value="HydE/PylB-like"/>
</dbReference>
<evidence type="ECO:0000256" key="8">
    <source>
        <dbReference type="PIRSR" id="PIRSR004762-2"/>
    </source>
</evidence>
<dbReference type="PANTHER" id="PTHR43726">
    <property type="entry name" value="3-METHYLORNITHINE SYNTHASE"/>
    <property type="match status" value="1"/>
</dbReference>
<evidence type="ECO:0000256" key="5">
    <source>
        <dbReference type="ARBA" id="ARBA00023014"/>
    </source>
</evidence>
<dbReference type="SMART" id="SM00729">
    <property type="entry name" value="Elp3"/>
    <property type="match status" value="1"/>
</dbReference>
<keyword evidence="3" id="KW-0479">Metal-binding</keyword>
<accession>A0A975AUS8</accession>
<feature type="binding site" evidence="8">
    <location>
        <position position="164"/>
    </location>
    <ligand>
        <name>S-adenosyl-L-methionine</name>
        <dbReference type="ChEBI" id="CHEBI:59789"/>
    </ligand>
</feature>
<feature type="binding site" evidence="7">
    <location>
        <position position="69"/>
    </location>
    <ligand>
        <name>[4Fe-4S] cluster</name>
        <dbReference type="ChEBI" id="CHEBI:49883"/>
        <note>4Fe-4S-S-AdoMet</note>
    </ligand>
</feature>
<dbReference type="NCBIfam" id="TIGR03956">
    <property type="entry name" value="rSAM_HydE"/>
    <property type="match status" value="1"/>
</dbReference>
<dbReference type="SFLD" id="SFLDG01082">
    <property type="entry name" value="B12-binding_domain_containing"/>
    <property type="match status" value="1"/>
</dbReference>
<dbReference type="SFLD" id="SFLDS00029">
    <property type="entry name" value="Radical_SAM"/>
    <property type="match status" value="1"/>
</dbReference>
<keyword evidence="2 7" id="KW-0949">S-adenosyl-L-methionine</keyword>
<keyword evidence="4 7" id="KW-0408">Iron</keyword>
<feature type="binding site" evidence="7">
    <location>
        <position position="72"/>
    </location>
    <ligand>
        <name>[4Fe-4S] cluster</name>
        <dbReference type="ChEBI" id="CHEBI:49883"/>
        <note>4Fe-4S-S-AdoMet</note>
    </ligand>
</feature>
<dbReference type="SFLD" id="SFLDF00348">
    <property type="entry name" value="FeFe_hydrogenase_maturase_(Hyd"/>
    <property type="match status" value="1"/>
</dbReference>
<dbReference type="InterPro" id="IPR013785">
    <property type="entry name" value="Aldolase_TIM"/>
</dbReference>
<dbReference type="SUPFAM" id="SSF102114">
    <property type="entry name" value="Radical SAM enzymes"/>
    <property type="match status" value="1"/>
</dbReference>
<dbReference type="KEGG" id="aaut:ACETAC_08040"/>
<dbReference type="PIRSF" id="PIRSF004762">
    <property type="entry name" value="CHP00423"/>
    <property type="match status" value="1"/>
</dbReference>
<dbReference type="PANTHER" id="PTHR43726:SF1">
    <property type="entry name" value="BIOTIN SYNTHASE"/>
    <property type="match status" value="1"/>
</dbReference>
<evidence type="ECO:0000256" key="7">
    <source>
        <dbReference type="PIRSR" id="PIRSR004762-1"/>
    </source>
</evidence>
<dbReference type="PROSITE" id="PS51918">
    <property type="entry name" value="RADICAL_SAM"/>
    <property type="match status" value="1"/>
</dbReference>
<dbReference type="GO" id="GO:0042364">
    <property type="term" value="P:water-soluble vitamin biosynthetic process"/>
    <property type="evidence" value="ECO:0007669"/>
    <property type="project" value="UniProtKB-ARBA"/>
</dbReference>
<dbReference type="SFLD" id="SFLDG01060">
    <property type="entry name" value="BATS_domain_containing"/>
    <property type="match status" value="1"/>
</dbReference>